<keyword evidence="3" id="KW-1185">Reference proteome</keyword>
<gene>
    <name evidence="2" type="ORF">RHGRI_030902</name>
</gene>
<dbReference type="Pfam" id="PF13976">
    <property type="entry name" value="gag_pre-integrs"/>
    <property type="match status" value="1"/>
</dbReference>
<comment type="caution">
    <text evidence="2">The sequence shown here is derived from an EMBL/GenBank/DDBJ whole genome shotgun (WGS) entry which is preliminary data.</text>
</comment>
<dbReference type="Proteomes" id="UP000823749">
    <property type="component" value="Chromosome 11"/>
</dbReference>
<reference evidence="2" key="1">
    <citation type="submission" date="2020-08" db="EMBL/GenBank/DDBJ databases">
        <title>Plant Genome Project.</title>
        <authorList>
            <person name="Zhang R.-G."/>
        </authorList>
    </citation>
    <scope>NUCLEOTIDE SEQUENCE</scope>
    <source>
        <strain evidence="2">WSP0</strain>
        <tissue evidence="2">Leaf</tissue>
    </source>
</reference>
<dbReference type="AlphaFoldDB" id="A0AAV6I9K9"/>
<evidence type="ECO:0000313" key="2">
    <source>
        <dbReference type="EMBL" id="KAG5524049.1"/>
    </source>
</evidence>
<evidence type="ECO:0000313" key="3">
    <source>
        <dbReference type="Proteomes" id="UP000823749"/>
    </source>
</evidence>
<dbReference type="EMBL" id="JACTNZ010000011">
    <property type="protein sequence ID" value="KAG5524049.1"/>
    <property type="molecule type" value="Genomic_DNA"/>
</dbReference>
<feature type="domain" description="GAG-pre-integrase" evidence="1">
    <location>
        <begin position="109"/>
        <end position="155"/>
    </location>
</feature>
<organism evidence="2 3">
    <name type="scientific">Rhododendron griersonianum</name>
    <dbReference type="NCBI Taxonomy" id="479676"/>
    <lineage>
        <taxon>Eukaryota</taxon>
        <taxon>Viridiplantae</taxon>
        <taxon>Streptophyta</taxon>
        <taxon>Embryophyta</taxon>
        <taxon>Tracheophyta</taxon>
        <taxon>Spermatophyta</taxon>
        <taxon>Magnoliopsida</taxon>
        <taxon>eudicotyledons</taxon>
        <taxon>Gunneridae</taxon>
        <taxon>Pentapetalae</taxon>
        <taxon>asterids</taxon>
        <taxon>Ericales</taxon>
        <taxon>Ericaceae</taxon>
        <taxon>Ericoideae</taxon>
        <taxon>Rhodoreae</taxon>
        <taxon>Rhododendron</taxon>
    </lineage>
</organism>
<accession>A0AAV6I9K9</accession>
<protein>
    <recommendedName>
        <fullName evidence="1">GAG-pre-integrase domain-containing protein</fullName>
    </recommendedName>
</protein>
<sequence>MPEHLRVMSAMIRDLRSAGNVLTDEQQILAMLRSLPDATWDHFKLTMTHNEMVKTFNDLKCHLELEAERQDAKRGNQALVVESGQRKTIGSKRKRQGNKPFGHGSISSGFYVLDLDGLNNNAFMAFHDNDVVSSSMKWHARLGHIGQDRMTRFLQRLDTEPRSSGPVTLYCDSTAALAYTKDPKYHGKSKHIDIRFHYIRDMVAQGEVVLKHISTTSMVADPLTKPIARDVFQSHVSSLGLRRI</sequence>
<proteinExistence type="predicted"/>
<dbReference type="InterPro" id="IPR025724">
    <property type="entry name" value="GAG-pre-integrase_dom"/>
</dbReference>
<dbReference type="CDD" id="cd09272">
    <property type="entry name" value="RNase_HI_RT_Ty1"/>
    <property type="match status" value="1"/>
</dbReference>
<evidence type="ECO:0000259" key="1">
    <source>
        <dbReference type="Pfam" id="PF13976"/>
    </source>
</evidence>
<name>A0AAV6I9K9_9ERIC</name>